<reference evidence="7 8" key="1">
    <citation type="submission" date="2017-03" db="EMBL/GenBank/DDBJ databases">
        <title>Genome sequence of Clostridium oryzae DSM 28571.</title>
        <authorList>
            <person name="Poehlein A."/>
            <person name="Daniel R."/>
        </authorList>
    </citation>
    <scope>NUCLEOTIDE SEQUENCE [LARGE SCALE GENOMIC DNA]</scope>
    <source>
        <strain evidence="7 8">DSM 28571</strain>
    </source>
</reference>
<evidence type="ECO:0000256" key="1">
    <source>
        <dbReference type="ARBA" id="ARBA00004141"/>
    </source>
</evidence>
<dbReference type="Pfam" id="PF12698">
    <property type="entry name" value="ABC2_membrane_3"/>
    <property type="match status" value="1"/>
</dbReference>
<sequence>MRTRKDMVISALIIIPIVIAAALIFSGSKNSKFNVALVSDNHNNIQENNKCKIIVLNKKPQFSTLALGVYDFVVEKNKDGSYTAETALQDVFKRELVEKLFNDGKLFAKSSKAEGVRGIGASLLGLIVLFVIIEGTTLTVFYPDDITFKTLKRIFTSEVSEKAYIIAQFLFTFIGLYVPTFIAITVSKAFLRTDIGYSVYMIALLTAIITALSTAFALFMSSIMRDNIQIASCFIALIVSLMCGCFYKFSFNIKIIDFIRNLLPISSYMNIAESIERETSLLQYKLEVLNVAVWTIAMLIMGIYITHRRLKNGEFN</sequence>
<dbReference type="EMBL" id="MZGV01000004">
    <property type="protein sequence ID" value="OPJ64392.1"/>
    <property type="molecule type" value="Genomic_DNA"/>
</dbReference>
<proteinExistence type="predicted"/>
<evidence type="ECO:0000313" key="7">
    <source>
        <dbReference type="EMBL" id="OPJ64392.1"/>
    </source>
</evidence>
<feature type="transmembrane region" description="Helical" evidence="5">
    <location>
        <begin position="230"/>
        <end position="249"/>
    </location>
</feature>
<keyword evidence="4 5" id="KW-0472">Membrane</keyword>
<comment type="caution">
    <text evidence="7">The sequence shown here is derived from an EMBL/GenBank/DDBJ whole genome shotgun (WGS) entry which is preliminary data.</text>
</comment>
<dbReference type="STRING" id="1450648.CLORY_05860"/>
<evidence type="ECO:0000256" key="5">
    <source>
        <dbReference type="SAM" id="Phobius"/>
    </source>
</evidence>
<keyword evidence="2 5" id="KW-0812">Transmembrane</keyword>
<dbReference type="GO" id="GO:0140359">
    <property type="term" value="F:ABC-type transporter activity"/>
    <property type="evidence" value="ECO:0007669"/>
    <property type="project" value="InterPro"/>
</dbReference>
<organism evidence="7 8">
    <name type="scientific">Clostridium oryzae</name>
    <dbReference type="NCBI Taxonomy" id="1450648"/>
    <lineage>
        <taxon>Bacteria</taxon>
        <taxon>Bacillati</taxon>
        <taxon>Bacillota</taxon>
        <taxon>Clostridia</taxon>
        <taxon>Eubacteriales</taxon>
        <taxon>Clostridiaceae</taxon>
        <taxon>Clostridium</taxon>
    </lineage>
</organism>
<gene>
    <name evidence="7" type="ORF">CLORY_05860</name>
</gene>
<protein>
    <submittedName>
        <fullName evidence="7">ABC-2 family transporter protein</fullName>
    </submittedName>
</protein>
<accession>A0A1V4IWG1</accession>
<keyword evidence="3 5" id="KW-1133">Transmembrane helix</keyword>
<feature type="transmembrane region" description="Helical" evidence="5">
    <location>
        <begin position="288"/>
        <end position="306"/>
    </location>
</feature>
<evidence type="ECO:0000313" key="8">
    <source>
        <dbReference type="Proteomes" id="UP000190080"/>
    </source>
</evidence>
<dbReference type="RefSeq" id="WP_139375949.1">
    <property type="nucleotide sequence ID" value="NZ_MZGV01000004.1"/>
</dbReference>
<name>A0A1V4IWG1_9CLOT</name>
<dbReference type="OrthoDB" id="1655516at2"/>
<evidence type="ECO:0000256" key="3">
    <source>
        <dbReference type="ARBA" id="ARBA00022989"/>
    </source>
</evidence>
<evidence type="ECO:0000256" key="4">
    <source>
        <dbReference type="ARBA" id="ARBA00023136"/>
    </source>
</evidence>
<feature type="transmembrane region" description="Helical" evidence="5">
    <location>
        <begin position="119"/>
        <end position="142"/>
    </location>
</feature>
<feature type="transmembrane region" description="Helical" evidence="5">
    <location>
        <begin position="197"/>
        <end position="218"/>
    </location>
</feature>
<dbReference type="InterPro" id="IPR013525">
    <property type="entry name" value="ABC2_TM"/>
</dbReference>
<feature type="transmembrane region" description="Helical" evidence="5">
    <location>
        <begin position="7"/>
        <end position="25"/>
    </location>
</feature>
<dbReference type="AlphaFoldDB" id="A0A1V4IWG1"/>
<dbReference type="GO" id="GO:0016020">
    <property type="term" value="C:membrane"/>
    <property type="evidence" value="ECO:0007669"/>
    <property type="project" value="UniProtKB-SubCell"/>
</dbReference>
<feature type="domain" description="ABC-2 type transporter transmembrane" evidence="6">
    <location>
        <begin position="30"/>
        <end position="303"/>
    </location>
</feature>
<comment type="subcellular location">
    <subcellularLocation>
        <location evidence="1">Membrane</location>
        <topology evidence="1">Multi-pass membrane protein</topology>
    </subcellularLocation>
</comment>
<evidence type="ECO:0000259" key="6">
    <source>
        <dbReference type="Pfam" id="PF12698"/>
    </source>
</evidence>
<feature type="transmembrane region" description="Helical" evidence="5">
    <location>
        <begin position="163"/>
        <end position="185"/>
    </location>
</feature>
<evidence type="ECO:0000256" key="2">
    <source>
        <dbReference type="ARBA" id="ARBA00022692"/>
    </source>
</evidence>
<keyword evidence="8" id="KW-1185">Reference proteome</keyword>
<dbReference type="Proteomes" id="UP000190080">
    <property type="component" value="Unassembled WGS sequence"/>
</dbReference>